<gene>
    <name evidence="3" type="ORF">SAMN02745129_3434</name>
</gene>
<dbReference type="RefSeq" id="WP_174522315.1">
    <property type="nucleotide sequence ID" value="NZ_FQXG01000005.1"/>
</dbReference>
<feature type="region of interest" description="Disordered" evidence="1">
    <location>
        <begin position="102"/>
        <end position="139"/>
    </location>
</feature>
<organism evidence="3 4">
    <name type="scientific">Ferrimonas marina</name>
    <dbReference type="NCBI Taxonomy" id="299255"/>
    <lineage>
        <taxon>Bacteria</taxon>
        <taxon>Pseudomonadati</taxon>
        <taxon>Pseudomonadota</taxon>
        <taxon>Gammaproteobacteria</taxon>
        <taxon>Alteromonadales</taxon>
        <taxon>Ferrimonadaceae</taxon>
        <taxon>Ferrimonas</taxon>
    </lineage>
</organism>
<dbReference type="EMBL" id="FQXG01000005">
    <property type="protein sequence ID" value="SHH97515.1"/>
    <property type="molecule type" value="Genomic_DNA"/>
</dbReference>
<name>A0A1M5XCD7_9GAMM</name>
<evidence type="ECO:0000256" key="1">
    <source>
        <dbReference type="SAM" id="MobiDB-lite"/>
    </source>
</evidence>
<accession>A0A1M5XCD7</accession>
<evidence type="ECO:0008006" key="5">
    <source>
        <dbReference type="Google" id="ProtNLM"/>
    </source>
</evidence>
<keyword evidence="4" id="KW-1185">Reference proteome</keyword>
<evidence type="ECO:0000256" key="2">
    <source>
        <dbReference type="SAM" id="SignalP"/>
    </source>
</evidence>
<feature type="signal peptide" evidence="2">
    <location>
        <begin position="1"/>
        <end position="18"/>
    </location>
</feature>
<feature type="chain" id="PRO_5011979792" description="DUF4124 domain-containing protein" evidence="2">
    <location>
        <begin position="19"/>
        <end position="139"/>
    </location>
</feature>
<evidence type="ECO:0000313" key="3">
    <source>
        <dbReference type="EMBL" id="SHH97515.1"/>
    </source>
</evidence>
<proteinExistence type="predicted"/>
<dbReference type="AlphaFoldDB" id="A0A1M5XCD7"/>
<dbReference type="STRING" id="299255.SAMN02745129_3434"/>
<keyword evidence="2" id="KW-0732">Signal</keyword>
<sequence>MKTLVLATTLLASTAALAAEPVLYRCTHGSEFRLIEVQYPQGTSVPCEVHYIKSDGESSVPWRAANSEGYCEQKAAEFVERQQGWGWQCEQPVAVQLPEVAEPEQPVKLPEEAQPEQPVQLPEVAEPEQLPELEPELEQ</sequence>
<protein>
    <recommendedName>
        <fullName evidence="5">DUF4124 domain-containing protein</fullName>
    </recommendedName>
</protein>
<evidence type="ECO:0000313" key="4">
    <source>
        <dbReference type="Proteomes" id="UP000184268"/>
    </source>
</evidence>
<feature type="compositionally biased region" description="Acidic residues" evidence="1">
    <location>
        <begin position="125"/>
        <end position="139"/>
    </location>
</feature>
<reference evidence="3 4" key="1">
    <citation type="submission" date="2016-11" db="EMBL/GenBank/DDBJ databases">
        <authorList>
            <person name="Jaros S."/>
            <person name="Januszkiewicz K."/>
            <person name="Wedrychowicz H."/>
        </authorList>
    </citation>
    <scope>NUCLEOTIDE SEQUENCE [LARGE SCALE GENOMIC DNA]</scope>
    <source>
        <strain evidence="3 4">DSM 16917</strain>
    </source>
</reference>
<dbReference type="Proteomes" id="UP000184268">
    <property type="component" value="Unassembled WGS sequence"/>
</dbReference>